<name>A0A1Y2I5X8_TRAC3</name>
<evidence type="ECO:0000313" key="1">
    <source>
        <dbReference type="EMBL" id="OSC96538.1"/>
    </source>
</evidence>
<dbReference type="AlphaFoldDB" id="A0A1Y2I5X8"/>
<sequence length="235" mass="27542">MLRISKDRKVIAKVEPLGLYEQILLKPLNHYKLPVLRCRLLHAPPVVVVPRPHDLERGRRRQEAIEQLRERHYEWLAEQKAKLSPPPLIDRISDPSPPLIDRLGPPVALRDYKPVPSNLHFWKTKVLYRIKEYENLFAPTVDRLTPLIKKALADDRIPEDVKGRINAWGKEFNELWVELDDRGHKLANKEWRILKRQLKAIGQISFANLDQHLPEICKEIDALNLSFNFGTIDRH</sequence>
<dbReference type="OrthoDB" id="2741738at2759"/>
<accession>A0A1Y2I5X8</accession>
<protein>
    <submittedName>
        <fullName evidence="1">Uncharacterized protein</fullName>
    </submittedName>
</protein>
<reference evidence="1 2" key="1">
    <citation type="journal article" date="2015" name="Biotechnol. Biofuels">
        <title>Enhanced degradation of softwood versus hardwood by the white-rot fungus Pycnoporus coccineus.</title>
        <authorList>
            <person name="Couturier M."/>
            <person name="Navarro D."/>
            <person name="Chevret D."/>
            <person name="Henrissat B."/>
            <person name="Piumi F."/>
            <person name="Ruiz-Duenas F.J."/>
            <person name="Martinez A.T."/>
            <person name="Grigoriev I.V."/>
            <person name="Riley R."/>
            <person name="Lipzen A."/>
            <person name="Berrin J.G."/>
            <person name="Master E.R."/>
            <person name="Rosso M.N."/>
        </authorList>
    </citation>
    <scope>NUCLEOTIDE SEQUENCE [LARGE SCALE GENOMIC DNA]</scope>
    <source>
        <strain evidence="1 2">BRFM310</strain>
    </source>
</reference>
<evidence type="ECO:0000313" key="2">
    <source>
        <dbReference type="Proteomes" id="UP000193067"/>
    </source>
</evidence>
<keyword evidence="2" id="KW-1185">Reference proteome</keyword>
<dbReference type="Proteomes" id="UP000193067">
    <property type="component" value="Unassembled WGS sequence"/>
</dbReference>
<proteinExistence type="predicted"/>
<organism evidence="1 2">
    <name type="scientific">Trametes coccinea (strain BRFM310)</name>
    <name type="common">Pycnoporus coccineus</name>
    <dbReference type="NCBI Taxonomy" id="1353009"/>
    <lineage>
        <taxon>Eukaryota</taxon>
        <taxon>Fungi</taxon>
        <taxon>Dikarya</taxon>
        <taxon>Basidiomycota</taxon>
        <taxon>Agaricomycotina</taxon>
        <taxon>Agaricomycetes</taxon>
        <taxon>Polyporales</taxon>
        <taxon>Polyporaceae</taxon>
        <taxon>Trametes</taxon>
    </lineage>
</organism>
<dbReference type="EMBL" id="KZ084177">
    <property type="protein sequence ID" value="OSC96538.1"/>
    <property type="molecule type" value="Genomic_DNA"/>
</dbReference>
<gene>
    <name evidence="1" type="ORF">PYCCODRAFT_1378997</name>
</gene>